<proteinExistence type="predicted"/>
<reference evidence="1" key="1">
    <citation type="submission" date="2020-10" db="EMBL/GenBank/DDBJ databases">
        <authorList>
            <person name="Gilroy R."/>
        </authorList>
    </citation>
    <scope>NUCLEOTIDE SEQUENCE</scope>
    <source>
        <strain evidence="1">ChiSxjej1B13-7958</strain>
    </source>
</reference>
<evidence type="ECO:0000313" key="1">
    <source>
        <dbReference type="EMBL" id="HIR47782.1"/>
    </source>
</evidence>
<gene>
    <name evidence="1" type="ORF">IAB89_09060</name>
</gene>
<dbReference type="Pfam" id="PF09684">
    <property type="entry name" value="Tail_P2_I"/>
    <property type="match status" value="1"/>
</dbReference>
<dbReference type="AlphaFoldDB" id="A0A9D1APB5"/>
<dbReference type="InterPro" id="IPR006521">
    <property type="entry name" value="Tail_protein_I"/>
</dbReference>
<dbReference type="NCBIfam" id="TIGR01634">
    <property type="entry name" value="tail_P2_I"/>
    <property type="match status" value="1"/>
</dbReference>
<protein>
    <submittedName>
        <fullName evidence="1">Phage tail protein I</fullName>
    </submittedName>
</protein>
<name>A0A9D1APB5_9FIRM</name>
<accession>A0A9D1APB5</accession>
<evidence type="ECO:0000313" key="2">
    <source>
        <dbReference type="Proteomes" id="UP000824242"/>
    </source>
</evidence>
<reference evidence="1" key="2">
    <citation type="journal article" date="2021" name="PeerJ">
        <title>Extensive microbial diversity within the chicken gut microbiome revealed by metagenomics and culture.</title>
        <authorList>
            <person name="Gilroy R."/>
            <person name="Ravi A."/>
            <person name="Getino M."/>
            <person name="Pursley I."/>
            <person name="Horton D.L."/>
            <person name="Alikhan N.F."/>
            <person name="Baker D."/>
            <person name="Gharbi K."/>
            <person name="Hall N."/>
            <person name="Watson M."/>
            <person name="Adriaenssens E.M."/>
            <person name="Foster-Nyarko E."/>
            <person name="Jarju S."/>
            <person name="Secka A."/>
            <person name="Antonio M."/>
            <person name="Oren A."/>
            <person name="Chaudhuri R.R."/>
            <person name="La Ragione R."/>
            <person name="Hildebrand F."/>
            <person name="Pallen M.J."/>
        </authorList>
    </citation>
    <scope>NUCLEOTIDE SEQUENCE</scope>
    <source>
        <strain evidence="1">ChiSxjej1B13-7958</strain>
    </source>
</reference>
<sequence length="195" mass="22251">MNERWGLTAENMLHALPDVLKNDSGTAALASCTAAALAERKAEIDSLILYARMDELPEPLLDLLAQDFKVDWWDGDYSLEEKRQTLRDSWHVHRTLGTKAAVETALSAIYPNTKVMEWWEYDGLPYHFRLSINVSSDETSSLKHQRVMARLELYKNLRSQLDEVEYYDGGAEITWYAGADMVGIDLCDGCTAREW</sequence>
<organism evidence="1 2">
    <name type="scientific">Candidatus Caccousia avicola</name>
    <dbReference type="NCBI Taxonomy" id="2840721"/>
    <lineage>
        <taxon>Bacteria</taxon>
        <taxon>Bacillati</taxon>
        <taxon>Bacillota</taxon>
        <taxon>Clostridia</taxon>
        <taxon>Eubacteriales</taxon>
        <taxon>Oscillospiraceae</taxon>
        <taxon>Oscillospiraceae incertae sedis</taxon>
        <taxon>Candidatus Caccousia</taxon>
    </lineage>
</organism>
<dbReference type="Proteomes" id="UP000824242">
    <property type="component" value="Unassembled WGS sequence"/>
</dbReference>
<comment type="caution">
    <text evidence="1">The sequence shown here is derived from an EMBL/GenBank/DDBJ whole genome shotgun (WGS) entry which is preliminary data.</text>
</comment>
<dbReference type="EMBL" id="DVGZ01000100">
    <property type="protein sequence ID" value="HIR47782.1"/>
    <property type="molecule type" value="Genomic_DNA"/>
</dbReference>